<keyword evidence="12" id="KW-0548">Nucleotidyltransferase</keyword>
<evidence type="ECO:0000256" key="1">
    <source>
        <dbReference type="ARBA" id="ARBA00001698"/>
    </source>
</evidence>
<keyword evidence="10" id="KW-0808">Transferase</keyword>
<evidence type="ECO:0000256" key="12">
    <source>
        <dbReference type="ARBA" id="ARBA00022695"/>
    </source>
</evidence>
<evidence type="ECO:0000256" key="16">
    <source>
        <dbReference type="ARBA" id="ARBA00023209"/>
    </source>
</evidence>
<dbReference type="Proteomes" id="UP000196475">
    <property type="component" value="Unassembled WGS sequence"/>
</dbReference>
<evidence type="ECO:0000256" key="3">
    <source>
        <dbReference type="ARBA" id="ARBA00005119"/>
    </source>
</evidence>
<dbReference type="PANTHER" id="PTHR46382:SF1">
    <property type="entry name" value="PHOSPHATIDATE CYTIDYLYLTRANSFERASE"/>
    <property type="match status" value="1"/>
</dbReference>
<evidence type="ECO:0000256" key="21">
    <source>
        <dbReference type="ARBA" id="ARBA00032396"/>
    </source>
</evidence>
<evidence type="ECO:0000256" key="11">
    <source>
        <dbReference type="ARBA" id="ARBA00022692"/>
    </source>
</evidence>
<dbReference type="AlphaFoldDB" id="A0A1Y3PLY3"/>
<accession>A0A1Y3PLY3</accession>
<evidence type="ECO:0000256" key="5">
    <source>
        <dbReference type="ARBA" id="ARBA00010185"/>
    </source>
</evidence>
<evidence type="ECO:0000256" key="13">
    <source>
        <dbReference type="ARBA" id="ARBA00022989"/>
    </source>
</evidence>
<evidence type="ECO:0000256" key="9">
    <source>
        <dbReference type="ARBA" id="ARBA00022516"/>
    </source>
</evidence>
<keyword evidence="9" id="KW-0444">Lipid biosynthesis</keyword>
<evidence type="ECO:0000256" key="23">
    <source>
        <dbReference type="ARBA" id="ARBA00033406"/>
    </source>
</evidence>
<evidence type="ECO:0000256" key="17">
    <source>
        <dbReference type="ARBA" id="ARBA00023264"/>
    </source>
</evidence>
<protein>
    <recommendedName>
        <fullName evidence="7">Phosphatidate cytidylyltransferase</fullName>
        <ecNumber evidence="6">2.7.7.41</ecNumber>
    </recommendedName>
    <alternativeName>
        <fullName evidence="20">CDP-DAG synthase</fullName>
    </alternativeName>
    <alternativeName>
        <fullName evidence="22">CDP-DG synthase</fullName>
    </alternativeName>
    <alternativeName>
        <fullName evidence="18">CDP-diacylglycerol synthase</fullName>
    </alternativeName>
    <alternativeName>
        <fullName evidence="21">CDP-diglyceride pyrophosphorylase</fullName>
    </alternativeName>
    <alternativeName>
        <fullName evidence="23">CDP-diglyceride synthase</fullName>
    </alternativeName>
    <alternativeName>
        <fullName evidence="19">CTP:phosphatidate cytidylyltransferase</fullName>
    </alternativeName>
</protein>
<sequence>MRKRIWTGLIGGTALLAFLYLGGIWYAVVIFGLAVFAYDEWNRLRRIPRLGGLYLIGAFFLFLFFIWASGLLHYHPVFLSLLVLLFMSLPVFTKNRTDVTDIAHVLLGLFYIGLGFSAMLATRLLESGLTLSLLLLLGTWANDTMAYLIGKRWGKNKLWPSISPNKTVEGSLAGVIASLLVSLLFSPFVPISTLELLVVGLLIGVAGQFGDLMESATKRSFQVKDTGWILPGHGGVLDRFDSLLVVFPLVYYILWYS</sequence>
<comment type="catalytic activity">
    <reaction evidence="1">
        <text>a 1,2-diacyl-sn-glycero-3-phosphate + CTP + H(+) = a CDP-1,2-diacyl-sn-glycerol + diphosphate</text>
        <dbReference type="Rhea" id="RHEA:16229"/>
        <dbReference type="ChEBI" id="CHEBI:15378"/>
        <dbReference type="ChEBI" id="CHEBI:33019"/>
        <dbReference type="ChEBI" id="CHEBI:37563"/>
        <dbReference type="ChEBI" id="CHEBI:58332"/>
        <dbReference type="ChEBI" id="CHEBI:58608"/>
        <dbReference type="EC" id="2.7.7.41"/>
    </reaction>
</comment>
<evidence type="ECO:0000256" key="10">
    <source>
        <dbReference type="ARBA" id="ARBA00022679"/>
    </source>
</evidence>
<organism evidence="25 26">
    <name type="scientific">Bacillus thermozeamaize</name>
    <dbReference type="NCBI Taxonomy" id="230954"/>
    <lineage>
        <taxon>Bacteria</taxon>
        <taxon>Bacillati</taxon>
        <taxon>Bacillota</taxon>
        <taxon>Bacilli</taxon>
        <taxon>Bacillales</taxon>
        <taxon>Bacillaceae</taxon>
        <taxon>Bacillus</taxon>
    </lineage>
</organism>
<evidence type="ECO:0000256" key="8">
    <source>
        <dbReference type="ARBA" id="ARBA00022475"/>
    </source>
</evidence>
<evidence type="ECO:0000256" key="15">
    <source>
        <dbReference type="ARBA" id="ARBA00023136"/>
    </source>
</evidence>
<feature type="transmembrane region" description="Helical" evidence="24">
    <location>
        <begin position="131"/>
        <end position="150"/>
    </location>
</feature>
<evidence type="ECO:0000256" key="24">
    <source>
        <dbReference type="SAM" id="Phobius"/>
    </source>
</evidence>
<dbReference type="GO" id="GO:0016024">
    <property type="term" value="P:CDP-diacylglycerol biosynthetic process"/>
    <property type="evidence" value="ECO:0007669"/>
    <property type="project" value="TreeGrafter"/>
</dbReference>
<keyword evidence="8" id="KW-1003">Cell membrane</keyword>
<evidence type="ECO:0000256" key="19">
    <source>
        <dbReference type="ARBA" id="ARBA00031825"/>
    </source>
</evidence>
<proteinExistence type="inferred from homology"/>
<keyword evidence="14" id="KW-0443">Lipid metabolism</keyword>
<keyword evidence="15 24" id="KW-0472">Membrane</keyword>
<feature type="transmembrane region" description="Helical" evidence="24">
    <location>
        <begin position="105"/>
        <end position="125"/>
    </location>
</feature>
<dbReference type="EMBL" id="LZRT01000062">
    <property type="protein sequence ID" value="OUM88371.1"/>
    <property type="molecule type" value="Genomic_DNA"/>
</dbReference>
<evidence type="ECO:0000256" key="22">
    <source>
        <dbReference type="ARBA" id="ARBA00032743"/>
    </source>
</evidence>
<comment type="similarity">
    <text evidence="5">Belongs to the CDS family.</text>
</comment>
<reference evidence="26" key="1">
    <citation type="submission" date="2016-06" db="EMBL/GenBank/DDBJ databases">
        <authorList>
            <person name="Nascimento L."/>
            <person name="Pereira R.V."/>
            <person name="Martins L.F."/>
            <person name="Quaggio R.B."/>
            <person name="Silva A.M."/>
            <person name="Setubal J.C."/>
        </authorList>
    </citation>
    <scope>NUCLEOTIDE SEQUENCE [LARGE SCALE GENOMIC DNA]</scope>
</reference>
<evidence type="ECO:0000256" key="18">
    <source>
        <dbReference type="ARBA" id="ARBA00029893"/>
    </source>
</evidence>
<comment type="pathway">
    <text evidence="4">Lipid metabolism.</text>
</comment>
<dbReference type="GO" id="GO:0004605">
    <property type="term" value="F:phosphatidate cytidylyltransferase activity"/>
    <property type="evidence" value="ECO:0007669"/>
    <property type="project" value="UniProtKB-EC"/>
</dbReference>
<dbReference type="GO" id="GO:0005886">
    <property type="term" value="C:plasma membrane"/>
    <property type="evidence" value="ECO:0007669"/>
    <property type="project" value="UniProtKB-SubCell"/>
</dbReference>
<evidence type="ECO:0000313" key="26">
    <source>
        <dbReference type="Proteomes" id="UP000196475"/>
    </source>
</evidence>
<keyword evidence="17" id="KW-1208">Phospholipid metabolism</keyword>
<evidence type="ECO:0000313" key="25">
    <source>
        <dbReference type="EMBL" id="OUM88371.1"/>
    </source>
</evidence>
<dbReference type="EC" id="2.7.7.41" evidence="6"/>
<keyword evidence="16" id="KW-0594">Phospholipid biosynthesis</keyword>
<feature type="transmembrane region" description="Helical" evidence="24">
    <location>
        <begin position="50"/>
        <end position="68"/>
    </location>
</feature>
<keyword evidence="11 24" id="KW-0812">Transmembrane</keyword>
<dbReference type="Pfam" id="PF01148">
    <property type="entry name" value="CTP_transf_1"/>
    <property type="match status" value="1"/>
</dbReference>
<feature type="transmembrane region" description="Helical" evidence="24">
    <location>
        <begin position="171"/>
        <end position="190"/>
    </location>
</feature>
<evidence type="ECO:0000256" key="7">
    <source>
        <dbReference type="ARBA" id="ARBA00019373"/>
    </source>
</evidence>
<keyword evidence="13 24" id="KW-1133">Transmembrane helix</keyword>
<feature type="transmembrane region" description="Helical" evidence="24">
    <location>
        <begin position="12"/>
        <end position="38"/>
    </location>
</feature>
<feature type="transmembrane region" description="Helical" evidence="24">
    <location>
        <begin position="74"/>
        <end position="93"/>
    </location>
</feature>
<comment type="pathway">
    <text evidence="3">Phospholipid metabolism; CDP-diacylglycerol biosynthesis; CDP-diacylglycerol from sn-glycerol 3-phosphate: step 3/3.</text>
</comment>
<dbReference type="PANTHER" id="PTHR46382">
    <property type="entry name" value="PHOSPHATIDATE CYTIDYLYLTRANSFERASE"/>
    <property type="match status" value="1"/>
</dbReference>
<evidence type="ECO:0000256" key="6">
    <source>
        <dbReference type="ARBA" id="ARBA00012487"/>
    </source>
</evidence>
<evidence type="ECO:0000256" key="2">
    <source>
        <dbReference type="ARBA" id="ARBA00004651"/>
    </source>
</evidence>
<evidence type="ECO:0000256" key="4">
    <source>
        <dbReference type="ARBA" id="ARBA00005189"/>
    </source>
</evidence>
<evidence type="ECO:0000256" key="20">
    <source>
        <dbReference type="ARBA" id="ARBA00032253"/>
    </source>
</evidence>
<evidence type="ECO:0000256" key="14">
    <source>
        <dbReference type="ARBA" id="ARBA00023098"/>
    </source>
</evidence>
<gene>
    <name evidence="25" type="ORF">BAA01_08350</name>
</gene>
<comment type="subcellular location">
    <subcellularLocation>
        <location evidence="2">Cell membrane</location>
        <topology evidence="2">Multi-pass membrane protein</topology>
    </subcellularLocation>
</comment>
<comment type="caution">
    <text evidence="25">The sequence shown here is derived from an EMBL/GenBank/DDBJ whole genome shotgun (WGS) entry which is preliminary data.</text>
</comment>
<name>A0A1Y3PLY3_9BACI</name>